<evidence type="ECO:0000256" key="1">
    <source>
        <dbReference type="ARBA" id="ARBA00009580"/>
    </source>
</evidence>
<evidence type="ECO:0000313" key="3">
    <source>
        <dbReference type="EMBL" id="GES38483.1"/>
    </source>
</evidence>
<name>A0ABQ0YPL8_9NOCA</name>
<dbReference type="InterPro" id="IPR000387">
    <property type="entry name" value="Tyr_Pase_dom"/>
</dbReference>
<feature type="domain" description="Tyrosine specific protein phosphatases" evidence="2">
    <location>
        <begin position="137"/>
        <end position="176"/>
    </location>
</feature>
<gene>
    <name evidence="3" type="ORF">RAJCM14343_3748</name>
</gene>
<evidence type="ECO:0000313" key="4">
    <source>
        <dbReference type="Proteomes" id="UP000325466"/>
    </source>
</evidence>
<protein>
    <submittedName>
        <fullName evidence="3">Possible protein-tyrosine phosphatase</fullName>
    </submittedName>
</protein>
<sequence length="261" mass="28034">MPGPEATSIPNLRDVGGYATRDGASVRRGIVFRSTDLSRVTDADARVLSGLGLATVVDLRTEPERQAAPDRLPEGVRTLALDVLADREHGSIAAHMKELLTDAAFAREVLGDGRGAEYLRGSYRDFVLLPSARAAYRTLLQTLLTGDADPVLVHCTTGKDRTGWASAVLLLALGVDEDTVFEDYLLTNERLLPVFAPVLEALTAKGVPRGDLESVLGVRAEYLATALAAAEEAFGSFDRYLSDALGLTDSGRALLRQRLLE</sequence>
<dbReference type="PANTHER" id="PTHR31126:SF1">
    <property type="entry name" value="TYROSINE SPECIFIC PROTEIN PHOSPHATASES DOMAIN-CONTAINING PROTEIN"/>
    <property type="match status" value="1"/>
</dbReference>
<comment type="caution">
    <text evidence="3">The sequence shown here is derived from an EMBL/GenBank/DDBJ whole genome shotgun (WGS) entry which is preliminary data.</text>
</comment>
<dbReference type="PANTHER" id="PTHR31126">
    <property type="entry name" value="TYROSINE-PROTEIN PHOSPHATASE"/>
    <property type="match status" value="1"/>
</dbReference>
<dbReference type="PROSITE" id="PS50056">
    <property type="entry name" value="TYR_PHOSPHATASE_2"/>
    <property type="match status" value="1"/>
</dbReference>
<comment type="similarity">
    <text evidence="1">Belongs to the protein-tyrosine phosphatase family.</text>
</comment>
<dbReference type="PROSITE" id="PS00383">
    <property type="entry name" value="TYR_PHOSPHATASE_1"/>
    <property type="match status" value="1"/>
</dbReference>
<dbReference type="Proteomes" id="UP000325466">
    <property type="component" value="Unassembled WGS sequence"/>
</dbReference>
<keyword evidence="4" id="KW-1185">Reference proteome</keyword>
<dbReference type="InterPro" id="IPR026893">
    <property type="entry name" value="Tyr/Ser_Pase_IphP-type"/>
</dbReference>
<evidence type="ECO:0000259" key="2">
    <source>
        <dbReference type="PROSITE" id="PS50056"/>
    </source>
</evidence>
<dbReference type="Pfam" id="PF13350">
    <property type="entry name" value="Y_phosphatase3"/>
    <property type="match status" value="1"/>
</dbReference>
<dbReference type="InterPro" id="IPR016130">
    <property type="entry name" value="Tyr_Pase_AS"/>
</dbReference>
<dbReference type="RefSeq" id="WP_006939591.1">
    <property type="nucleotide sequence ID" value="NZ_CAVJ010000146.1"/>
</dbReference>
<dbReference type="Gene3D" id="3.90.190.10">
    <property type="entry name" value="Protein tyrosine phosphatase superfamily"/>
    <property type="match status" value="1"/>
</dbReference>
<dbReference type="InterPro" id="IPR029021">
    <property type="entry name" value="Prot-tyrosine_phosphatase-like"/>
</dbReference>
<dbReference type="EMBL" id="BLAH01000094">
    <property type="protein sequence ID" value="GES38483.1"/>
    <property type="molecule type" value="Genomic_DNA"/>
</dbReference>
<dbReference type="SUPFAM" id="SSF52799">
    <property type="entry name" value="(Phosphotyrosine protein) phosphatases II"/>
    <property type="match status" value="1"/>
</dbReference>
<reference evidence="3 4" key="1">
    <citation type="journal article" date="2018" name="Biodegradation">
        <title>1,4-Dioxane degradation characteristics of Rhodococcus aetherivorans JCM 14343.</title>
        <authorList>
            <person name="Inoue D."/>
            <person name="Tsunoda T."/>
            <person name="Yamamoto N."/>
            <person name="Ike M."/>
            <person name="Sei K."/>
        </authorList>
    </citation>
    <scope>NUCLEOTIDE SEQUENCE [LARGE SCALE GENOMIC DNA]</scope>
    <source>
        <strain evidence="3 4">JCM 14343</strain>
    </source>
</reference>
<accession>A0ABQ0YPL8</accession>
<proteinExistence type="inferred from homology"/>
<organism evidence="3 4">
    <name type="scientific">Rhodococcus aetherivorans</name>
    <dbReference type="NCBI Taxonomy" id="191292"/>
    <lineage>
        <taxon>Bacteria</taxon>
        <taxon>Bacillati</taxon>
        <taxon>Actinomycetota</taxon>
        <taxon>Actinomycetes</taxon>
        <taxon>Mycobacteriales</taxon>
        <taxon>Nocardiaceae</taxon>
        <taxon>Rhodococcus</taxon>
    </lineage>
</organism>